<reference evidence="6 7" key="1">
    <citation type="submission" date="2017-11" db="EMBL/GenBank/DDBJ databases">
        <title>De novo assembly and phasing of dikaryotic genomes from two isolates of Puccinia coronata f. sp. avenae, the causal agent of oat crown rust.</title>
        <authorList>
            <person name="Miller M.E."/>
            <person name="Zhang Y."/>
            <person name="Omidvar V."/>
            <person name="Sperschneider J."/>
            <person name="Schwessinger B."/>
            <person name="Raley C."/>
            <person name="Palmer J.M."/>
            <person name="Garnica D."/>
            <person name="Upadhyaya N."/>
            <person name="Rathjen J."/>
            <person name="Taylor J.M."/>
            <person name="Park R.F."/>
            <person name="Dodds P.N."/>
            <person name="Hirsch C.D."/>
            <person name="Kianian S.F."/>
            <person name="Figueroa M."/>
        </authorList>
    </citation>
    <scope>NUCLEOTIDE SEQUENCE [LARGE SCALE GENOMIC DNA]</scope>
    <source>
        <strain evidence="6">12NC29</strain>
    </source>
</reference>
<feature type="compositionally biased region" description="Basic and acidic residues" evidence="4">
    <location>
        <begin position="383"/>
        <end position="392"/>
    </location>
</feature>
<proteinExistence type="inferred from homology"/>
<evidence type="ECO:0000259" key="5">
    <source>
        <dbReference type="Pfam" id="PF07557"/>
    </source>
</evidence>
<dbReference type="GO" id="GO:0005634">
    <property type="term" value="C:nucleus"/>
    <property type="evidence" value="ECO:0007669"/>
    <property type="project" value="InterPro"/>
</dbReference>
<feature type="domain" description="Shugoshin C-terminal" evidence="5">
    <location>
        <begin position="455"/>
        <end position="478"/>
    </location>
</feature>
<dbReference type="OrthoDB" id="2507001at2759"/>
<dbReference type="EMBL" id="PGCJ01000200">
    <property type="protein sequence ID" value="PLW38962.1"/>
    <property type="molecule type" value="Genomic_DNA"/>
</dbReference>
<feature type="compositionally biased region" description="Acidic residues" evidence="4">
    <location>
        <begin position="272"/>
        <end position="286"/>
    </location>
</feature>
<dbReference type="AlphaFoldDB" id="A0A2N5UMJ2"/>
<dbReference type="Pfam" id="PF07557">
    <property type="entry name" value="Shugoshin_C"/>
    <property type="match status" value="1"/>
</dbReference>
<feature type="compositionally biased region" description="Polar residues" evidence="4">
    <location>
        <begin position="239"/>
        <end position="255"/>
    </location>
</feature>
<evidence type="ECO:0000256" key="3">
    <source>
        <dbReference type="SAM" id="Coils"/>
    </source>
</evidence>
<feature type="compositionally biased region" description="Low complexity" evidence="4">
    <location>
        <begin position="261"/>
        <end position="271"/>
    </location>
</feature>
<feature type="compositionally biased region" description="Polar residues" evidence="4">
    <location>
        <begin position="494"/>
        <end position="508"/>
    </location>
</feature>
<gene>
    <name evidence="6" type="ORF">PCANC_20294</name>
</gene>
<dbReference type="Proteomes" id="UP000235388">
    <property type="component" value="Unassembled WGS sequence"/>
</dbReference>
<keyword evidence="7" id="KW-1185">Reference proteome</keyword>
<keyword evidence="3" id="KW-0175">Coiled coil</keyword>
<evidence type="ECO:0000256" key="1">
    <source>
        <dbReference type="ARBA" id="ARBA00010845"/>
    </source>
</evidence>
<dbReference type="InterPro" id="IPR011515">
    <property type="entry name" value="Shugoshin_C"/>
</dbReference>
<feature type="region of interest" description="Disordered" evidence="4">
    <location>
        <begin position="222"/>
        <end position="317"/>
    </location>
</feature>
<feature type="compositionally biased region" description="Basic and acidic residues" evidence="4">
    <location>
        <begin position="353"/>
        <end position="364"/>
    </location>
</feature>
<dbReference type="GO" id="GO:0000775">
    <property type="term" value="C:chromosome, centromeric region"/>
    <property type="evidence" value="ECO:0007669"/>
    <property type="project" value="InterPro"/>
</dbReference>
<evidence type="ECO:0000313" key="7">
    <source>
        <dbReference type="Proteomes" id="UP000235388"/>
    </source>
</evidence>
<feature type="region of interest" description="Disordered" evidence="4">
    <location>
        <begin position="113"/>
        <end position="133"/>
    </location>
</feature>
<keyword evidence="2" id="KW-0159">Chromosome partition</keyword>
<name>A0A2N5UMJ2_9BASI</name>
<protein>
    <recommendedName>
        <fullName evidence="5">Shugoshin C-terminal domain-containing protein</fullName>
    </recommendedName>
</protein>
<comment type="similarity">
    <text evidence="1">Belongs to the shugoshin family.</text>
</comment>
<feature type="compositionally biased region" description="Polar residues" evidence="4">
    <location>
        <begin position="114"/>
        <end position="133"/>
    </location>
</feature>
<feature type="compositionally biased region" description="Basic and acidic residues" evidence="4">
    <location>
        <begin position="287"/>
        <end position="301"/>
    </location>
</feature>
<evidence type="ECO:0000256" key="2">
    <source>
        <dbReference type="ARBA" id="ARBA00022829"/>
    </source>
</evidence>
<comment type="caution">
    <text evidence="6">The sequence shown here is derived from an EMBL/GenBank/DDBJ whole genome shotgun (WGS) entry which is preliminary data.</text>
</comment>
<sequence>MPSTRSSGPPTAASLQPILMEALENFKQKHSKQNQDLIHKNRFLLKSTAELERVVKELKNENLELRIQIQKSHSQAQYWRQRAESSSSSINPDHTQHIRMALIDITNRCKALESSLSNPQQSLPNSSKYPEQAPTLNSTLMASSSTNPLPTLLAARSRADLLALRERRRSQFQVEPEESRLSFIHECSGTEDRSESTLPHEAFSDRISNVQKALDLRPQLEFEEEGSEETLKENDANETDNSNVAEDQASGSFSLHNRAMSILDESSSSDTSDSDPDLHEDGDEDTLSTRKPDSTRQKDQKSLLNYQRRSRKQRRTSLTPLHILENISPAEFSLSAVALPSPDSSVCLNESNQSRRTDRSDETKLAGTELYTPTLATQSANSKRRDSGLTKEETDETSETQLSQDEGWEKRPTTKKRRVRSELDAVCEELTATANNNGNGVVHPPAINHLSGAGSREARRARKEVNYALPSLNKKMRRPDSEGLTKGKRKSSIKHNTNQGLQASTTASHKPRSAGSIKSSGATPSYATEPKNNNVDQD</sequence>
<evidence type="ECO:0000313" key="6">
    <source>
        <dbReference type="EMBL" id="PLW38962.1"/>
    </source>
</evidence>
<evidence type="ECO:0000256" key="4">
    <source>
        <dbReference type="SAM" id="MobiDB-lite"/>
    </source>
</evidence>
<feature type="region of interest" description="Disordered" evidence="4">
    <location>
        <begin position="345"/>
        <end position="419"/>
    </location>
</feature>
<dbReference type="GO" id="GO:0045132">
    <property type="term" value="P:meiotic chromosome segregation"/>
    <property type="evidence" value="ECO:0007669"/>
    <property type="project" value="InterPro"/>
</dbReference>
<feature type="region of interest" description="Disordered" evidence="4">
    <location>
        <begin position="434"/>
        <end position="538"/>
    </location>
</feature>
<feature type="coiled-coil region" evidence="3">
    <location>
        <begin position="41"/>
        <end position="75"/>
    </location>
</feature>
<organism evidence="6 7">
    <name type="scientific">Puccinia coronata f. sp. avenae</name>
    <dbReference type="NCBI Taxonomy" id="200324"/>
    <lineage>
        <taxon>Eukaryota</taxon>
        <taxon>Fungi</taxon>
        <taxon>Dikarya</taxon>
        <taxon>Basidiomycota</taxon>
        <taxon>Pucciniomycotina</taxon>
        <taxon>Pucciniomycetes</taxon>
        <taxon>Pucciniales</taxon>
        <taxon>Pucciniaceae</taxon>
        <taxon>Puccinia</taxon>
    </lineage>
</organism>
<accession>A0A2N5UMJ2</accession>
<feature type="compositionally biased region" description="Polar residues" evidence="4">
    <location>
        <begin position="516"/>
        <end position="538"/>
    </location>
</feature>